<organism evidence="2 4">
    <name type="scientific">Ustilago bromivora</name>
    <dbReference type="NCBI Taxonomy" id="307758"/>
    <lineage>
        <taxon>Eukaryota</taxon>
        <taxon>Fungi</taxon>
        <taxon>Dikarya</taxon>
        <taxon>Basidiomycota</taxon>
        <taxon>Ustilaginomycotina</taxon>
        <taxon>Ustilaginomycetes</taxon>
        <taxon>Ustilaginales</taxon>
        <taxon>Ustilaginaceae</taxon>
        <taxon>Ustilago</taxon>
    </lineage>
</organism>
<reference evidence="3" key="3">
    <citation type="submission" date="2018-08" db="EMBL/GenBank/DDBJ databases">
        <authorList>
            <person name="Guldener U."/>
        </authorList>
    </citation>
    <scope>NUCLEOTIDE SEQUENCE</scope>
    <source>
        <strain evidence="3">UB2</strain>
    </source>
</reference>
<evidence type="ECO:0000313" key="2">
    <source>
        <dbReference type="EMBL" id="SAM60393.1"/>
    </source>
</evidence>
<keyword evidence="5" id="KW-1185">Reference proteome</keyword>
<protein>
    <submittedName>
        <fullName evidence="2">Uncharacterized protein</fullName>
    </submittedName>
</protein>
<feature type="region of interest" description="Disordered" evidence="1">
    <location>
        <begin position="1"/>
        <end position="21"/>
    </location>
</feature>
<dbReference type="EMBL" id="ULHB01000322">
    <property type="protein sequence ID" value="SYW86306.1"/>
    <property type="molecule type" value="Genomic_DNA"/>
</dbReference>
<dbReference type="Proteomes" id="UP000658997">
    <property type="component" value="Unassembled WGS sequence"/>
</dbReference>
<reference evidence="2" key="2">
    <citation type="submission" date="2016-04" db="EMBL/GenBank/DDBJ databases">
        <authorList>
            <person name="Evans L.H."/>
            <person name="Alamgir A."/>
            <person name="Owens N."/>
            <person name="Weber N.D."/>
            <person name="Virtaneva K."/>
            <person name="Barbian K."/>
            <person name="Babar A."/>
            <person name="Rosenke K."/>
        </authorList>
    </citation>
    <scope>NUCLEOTIDE SEQUENCE</scope>
    <source>
        <strain evidence="2">UB2112</strain>
    </source>
</reference>
<reference evidence="4" key="1">
    <citation type="submission" date="2016-04" db="EMBL/GenBank/DDBJ databases">
        <authorList>
            <person name="Guldener U."/>
            <person name="Guldener U."/>
        </authorList>
    </citation>
    <scope>NUCLEOTIDE SEQUENCE [LARGE SCALE GENOMIC DNA]</scope>
    <source>
        <strain evidence="4">UB2112</strain>
    </source>
</reference>
<gene>
    <name evidence="3" type="ORF">UBRO2_06026</name>
    <name evidence="2" type="ORF">UBRO_20215</name>
</gene>
<proteinExistence type="predicted"/>
<evidence type="ECO:0000313" key="5">
    <source>
        <dbReference type="Proteomes" id="UP000658997"/>
    </source>
</evidence>
<evidence type="ECO:0000313" key="3">
    <source>
        <dbReference type="EMBL" id="SYW86306.1"/>
    </source>
</evidence>
<name>A0A1K0FV80_9BASI</name>
<dbReference type="EMBL" id="LT558117">
    <property type="protein sequence ID" value="SAM60393.1"/>
    <property type="molecule type" value="Genomic_DNA"/>
</dbReference>
<evidence type="ECO:0000256" key="1">
    <source>
        <dbReference type="SAM" id="MobiDB-lite"/>
    </source>
</evidence>
<evidence type="ECO:0000313" key="4">
    <source>
        <dbReference type="Proteomes" id="UP000179920"/>
    </source>
</evidence>
<sequence length="240" mass="28016">MGAFLGRYSSEGRRLRKTEPKRGEVEIKSIYKLSPEELGQLSLPQNREPKDTLEVRNELNQHTTQRGEHFGASKDIVLRYPGEEIVMRGWPVHHYFFTPRTRLDDPGPFMTYSHLSEKRKKAVDQVLRKHEFRLAAQGVYFDRKGWEGDLFIGRFDTPGHGVETLRVSSRRDFLRPWRKTPVVYRSKVSFGRIFGTPISRLPSHISSWLKDDHPEVYENLAKARLRKRALIPPQNYMTAA</sequence>
<dbReference type="Proteomes" id="UP000179920">
    <property type="component" value="Chromosome I"/>
</dbReference>
<accession>A0A1K0FV80</accession>
<dbReference type="AlphaFoldDB" id="A0A1K0FV80"/>
<feature type="compositionally biased region" description="Basic and acidic residues" evidence="1">
    <location>
        <begin position="10"/>
        <end position="21"/>
    </location>
</feature>